<reference evidence="2" key="2">
    <citation type="submission" date="2020-05" db="UniProtKB">
        <authorList>
            <consortium name="EnsemblMetazoa"/>
        </authorList>
    </citation>
    <scope>IDENTIFICATION</scope>
    <source>
        <strain evidence="2">A-37</strain>
    </source>
</reference>
<protein>
    <submittedName>
        <fullName evidence="2">Uncharacterized protein</fullName>
    </submittedName>
</protein>
<proteinExistence type="predicted"/>
<evidence type="ECO:0000313" key="3">
    <source>
        <dbReference type="Proteomes" id="UP000075883"/>
    </source>
</evidence>
<evidence type="ECO:0000313" key="2">
    <source>
        <dbReference type="EnsemblMetazoa" id="ACUA004537-PA"/>
    </source>
</evidence>
<dbReference type="AlphaFoldDB" id="A0A182LXU2"/>
<feature type="transmembrane region" description="Helical" evidence="1">
    <location>
        <begin position="91"/>
        <end position="110"/>
    </location>
</feature>
<evidence type="ECO:0000256" key="1">
    <source>
        <dbReference type="SAM" id="Phobius"/>
    </source>
</evidence>
<keyword evidence="1" id="KW-0472">Membrane</keyword>
<keyword evidence="1" id="KW-0812">Transmembrane</keyword>
<dbReference type="EMBL" id="AXCM01006332">
    <property type="status" value="NOT_ANNOTATED_CDS"/>
    <property type="molecule type" value="Genomic_DNA"/>
</dbReference>
<keyword evidence="1" id="KW-1133">Transmembrane helix</keyword>
<sequence length="166" mass="18229">MIIVHVSTTRSYARTGSTTPGSCRLGRPVCLNFDEPPVNSRLLPYPFPARQHVGSDYTYVTLVHILIFGPVGGCGGVVVDDPNSPFPAPNIFLPSVLPVAFDSTMLFRLLHGYKYTNTSASRLPGPWHMHTNQPPNAVVKAKVTSFSDGFYCVLEHTARTPEKCIR</sequence>
<accession>A0A182LXU2</accession>
<reference evidence="3" key="1">
    <citation type="submission" date="2013-09" db="EMBL/GenBank/DDBJ databases">
        <title>The Genome Sequence of Anopheles culicifacies species A.</title>
        <authorList>
            <consortium name="The Broad Institute Genomics Platform"/>
            <person name="Neafsey D.E."/>
            <person name="Besansky N."/>
            <person name="Howell P."/>
            <person name="Walton C."/>
            <person name="Young S.K."/>
            <person name="Zeng Q."/>
            <person name="Gargeya S."/>
            <person name="Fitzgerald M."/>
            <person name="Haas B."/>
            <person name="Abouelleil A."/>
            <person name="Allen A.W."/>
            <person name="Alvarado L."/>
            <person name="Arachchi H.M."/>
            <person name="Berlin A.M."/>
            <person name="Chapman S.B."/>
            <person name="Gainer-Dewar J."/>
            <person name="Goldberg J."/>
            <person name="Griggs A."/>
            <person name="Gujja S."/>
            <person name="Hansen M."/>
            <person name="Howarth C."/>
            <person name="Imamovic A."/>
            <person name="Ireland A."/>
            <person name="Larimer J."/>
            <person name="McCowan C."/>
            <person name="Murphy C."/>
            <person name="Pearson M."/>
            <person name="Poon T.W."/>
            <person name="Priest M."/>
            <person name="Roberts A."/>
            <person name="Saif S."/>
            <person name="Shea T."/>
            <person name="Sisk P."/>
            <person name="Sykes S."/>
            <person name="Wortman J."/>
            <person name="Nusbaum C."/>
            <person name="Birren B."/>
        </authorList>
    </citation>
    <scope>NUCLEOTIDE SEQUENCE [LARGE SCALE GENOMIC DNA]</scope>
    <source>
        <strain evidence="3">A-37</strain>
    </source>
</reference>
<dbReference type="EnsemblMetazoa" id="ACUA004537-RA">
    <property type="protein sequence ID" value="ACUA004537-PA"/>
    <property type="gene ID" value="ACUA004537"/>
</dbReference>
<keyword evidence="3" id="KW-1185">Reference proteome</keyword>
<dbReference type="Proteomes" id="UP000075883">
    <property type="component" value="Unassembled WGS sequence"/>
</dbReference>
<feature type="transmembrane region" description="Helical" evidence="1">
    <location>
        <begin position="57"/>
        <end position="79"/>
    </location>
</feature>
<dbReference type="VEuPathDB" id="VectorBase:ACUA004537"/>
<name>A0A182LXU2_9DIPT</name>
<organism evidence="2 3">
    <name type="scientific">Anopheles culicifacies</name>
    <dbReference type="NCBI Taxonomy" id="139723"/>
    <lineage>
        <taxon>Eukaryota</taxon>
        <taxon>Metazoa</taxon>
        <taxon>Ecdysozoa</taxon>
        <taxon>Arthropoda</taxon>
        <taxon>Hexapoda</taxon>
        <taxon>Insecta</taxon>
        <taxon>Pterygota</taxon>
        <taxon>Neoptera</taxon>
        <taxon>Endopterygota</taxon>
        <taxon>Diptera</taxon>
        <taxon>Nematocera</taxon>
        <taxon>Culicoidea</taxon>
        <taxon>Culicidae</taxon>
        <taxon>Anophelinae</taxon>
        <taxon>Anopheles</taxon>
        <taxon>culicifacies species complex</taxon>
    </lineage>
</organism>